<reference evidence="1 2" key="1">
    <citation type="submission" date="2021-06" db="EMBL/GenBank/DDBJ databases">
        <authorList>
            <person name="Kallberg Y."/>
            <person name="Tangrot J."/>
            <person name="Rosling A."/>
        </authorList>
    </citation>
    <scope>NUCLEOTIDE SEQUENCE [LARGE SCALE GENOMIC DNA]</scope>
    <source>
        <strain evidence="1 2">120-4 pot B 10/14</strain>
    </source>
</reference>
<dbReference type="Proteomes" id="UP000789901">
    <property type="component" value="Unassembled WGS sequence"/>
</dbReference>
<dbReference type="EMBL" id="CAJVQB010000311">
    <property type="protein sequence ID" value="CAG8481393.1"/>
    <property type="molecule type" value="Genomic_DNA"/>
</dbReference>
<accession>A0ABM8VYU5</accession>
<evidence type="ECO:0000313" key="2">
    <source>
        <dbReference type="Proteomes" id="UP000789901"/>
    </source>
</evidence>
<organism evidence="1 2">
    <name type="scientific">Gigaspora margarita</name>
    <dbReference type="NCBI Taxonomy" id="4874"/>
    <lineage>
        <taxon>Eukaryota</taxon>
        <taxon>Fungi</taxon>
        <taxon>Fungi incertae sedis</taxon>
        <taxon>Mucoromycota</taxon>
        <taxon>Glomeromycotina</taxon>
        <taxon>Glomeromycetes</taxon>
        <taxon>Diversisporales</taxon>
        <taxon>Gigasporaceae</taxon>
        <taxon>Gigaspora</taxon>
    </lineage>
</organism>
<keyword evidence="2" id="KW-1185">Reference proteome</keyword>
<gene>
    <name evidence="1" type="ORF">GMARGA_LOCUS1256</name>
</gene>
<name>A0ABM8VYU5_GIGMA</name>
<protein>
    <submittedName>
        <fullName evidence="1">28392_t:CDS:1</fullName>
    </submittedName>
</protein>
<sequence length="81" mass="9218">MLKACSDVMGRVVKAGFYVATGNSVVGTFFRAEYHTQTFIASQKNSPTCSTWSIKTIDQIDMAWLYPSIQKWLTQNQKFDE</sequence>
<proteinExistence type="predicted"/>
<comment type="caution">
    <text evidence="1">The sequence shown here is derived from an EMBL/GenBank/DDBJ whole genome shotgun (WGS) entry which is preliminary data.</text>
</comment>
<evidence type="ECO:0000313" key="1">
    <source>
        <dbReference type="EMBL" id="CAG8481393.1"/>
    </source>
</evidence>